<dbReference type="Proteomes" id="UP000266673">
    <property type="component" value="Unassembled WGS sequence"/>
</dbReference>
<dbReference type="AlphaFoldDB" id="A0A397U7I0"/>
<dbReference type="EMBL" id="QKWP01001854">
    <property type="protein sequence ID" value="RIB06190.1"/>
    <property type="molecule type" value="Genomic_DNA"/>
</dbReference>
<evidence type="ECO:0000313" key="2">
    <source>
        <dbReference type="Proteomes" id="UP000266673"/>
    </source>
</evidence>
<protein>
    <recommendedName>
        <fullName evidence="3">Serine-threonine/tyrosine-protein kinase catalytic domain-containing protein</fullName>
    </recommendedName>
</protein>
<dbReference type="Gene3D" id="1.10.510.10">
    <property type="entry name" value="Transferase(Phosphotransferase) domain 1"/>
    <property type="match status" value="1"/>
</dbReference>
<proteinExistence type="predicted"/>
<gene>
    <name evidence="1" type="ORF">C2G38_2217724</name>
</gene>
<dbReference type="SUPFAM" id="SSF56112">
    <property type="entry name" value="Protein kinase-like (PK-like)"/>
    <property type="match status" value="1"/>
</dbReference>
<evidence type="ECO:0008006" key="3">
    <source>
        <dbReference type="Google" id="ProtNLM"/>
    </source>
</evidence>
<organism evidence="1 2">
    <name type="scientific">Gigaspora rosea</name>
    <dbReference type="NCBI Taxonomy" id="44941"/>
    <lineage>
        <taxon>Eukaryota</taxon>
        <taxon>Fungi</taxon>
        <taxon>Fungi incertae sedis</taxon>
        <taxon>Mucoromycota</taxon>
        <taxon>Glomeromycotina</taxon>
        <taxon>Glomeromycetes</taxon>
        <taxon>Diversisporales</taxon>
        <taxon>Gigasporaceae</taxon>
        <taxon>Gigaspora</taxon>
    </lineage>
</organism>
<comment type="caution">
    <text evidence="1">The sequence shown here is derived from an EMBL/GenBank/DDBJ whole genome shotgun (WGS) entry which is preliminary data.</text>
</comment>
<sequence>MAEMTTGIYTFCGHPFDIELALEICDGKRPEFALETPSCYIELAKLCMDSDLQKRPTAETIPLKKYSDIIYRYASKFINTHDISQKYKERNNQHDIYGSIPVNSAEIPVDETISDKYIRNIGRKALAEALYKNNTCHNKLDSEIGSALDVALH</sequence>
<keyword evidence="2" id="KW-1185">Reference proteome</keyword>
<name>A0A397U7I0_9GLOM</name>
<dbReference type="InterPro" id="IPR011009">
    <property type="entry name" value="Kinase-like_dom_sf"/>
</dbReference>
<evidence type="ECO:0000313" key="1">
    <source>
        <dbReference type="EMBL" id="RIB06190.1"/>
    </source>
</evidence>
<accession>A0A397U7I0</accession>
<dbReference type="OrthoDB" id="2479253at2759"/>
<reference evidence="1 2" key="1">
    <citation type="submission" date="2018-06" db="EMBL/GenBank/DDBJ databases">
        <title>Comparative genomics reveals the genomic features of Rhizophagus irregularis, R. cerebriforme, R. diaphanum and Gigaspora rosea, and their symbiotic lifestyle signature.</title>
        <authorList>
            <person name="Morin E."/>
            <person name="San Clemente H."/>
            <person name="Chen E.C.H."/>
            <person name="De La Providencia I."/>
            <person name="Hainaut M."/>
            <person name="Kuo A."/>
            <person name="Kohler A."/>
            <person name="Murat C."/>
            <person name="Tang N."/>
            <person name="Roy S."/>
            <person name="Loubradou J."/>
            <person name="Henrissat B."/>
            <person name="Grigoriev I.V."/>
            <person name="Corradi N."/>
            <person name="Roux C."/>
            <person name="Martin F.M."/>
        </authorList>
    </citation>
    <scope>NUCLEOTIDE SEQUENCE [LARGE SCALE GENOMIC DNA]</scope>
    <source>
        <strain evidence="1 2">DAOM 194757</strain>
    </source>
</reference>